<keyword evidence="2" id="KW-1185">Reference proteome</keyword>
<dbReference type="Proteomes" id="UP000243463">
    <property type="component" value="Unassembled WGS sequence"/>
</dbReference>
<dbReference type="OrthoDB" id="112290at2"/>
<sequence>MIYQSEDLFLHDEAWKDDVVTRFRNPMVRQKLCDECLGDSLKQTHFFYSFCHQEHFQNQHHLLTPLLIYTNIEHQLQQDVIEQPFIIFFDQQLNDSGQKCTEQLVWDALSYVHQSDPCTWPAYLSKHPMNPHHYYFYFNGVALSIQLVNCADIIQQPNNQLILIIQKTSIQQYNQNQIMKKVS</sequence>
<evidence type="ECO:0000313" key="2">
    <source>
        <dbReference type="Proteomes" id="UP000243463"/>
    </source>
</evidence>
<protein>
    <submittedName>
        <fullName evidence="1">YqcI/YcgG family protein</fullName>
    </submittedName>
</protein>
<dbReference type="RefSeq" id="WP_088823674.1">
    <property type="nucleotide sequence ID" value="NZ_FZLN01000002.1"/>
</dbReference>
<dbReference type="InterPro" id="IPR014988">
    <property type="entry name" value="Uncharacterised_YqcI/YcgG"/>
</dbReference>
<accession>A0A217EGL9</accession>
<dbReference type="AlphaFoldDB" id="A0A217EGL9"/>
<dbReference type="Pfam" id="PF08892">
    <property type="entry name" value="YqcI_YcgG"/>
    <property type="match status" value="1"/>
</dbReference>
<name>A0A217EGL9_9GAMM</name>
<gene>
    <name evidence="1" type="ORF">SAMN05444584_1596</name>
</gene>
<organism evidence="1 2">
    <name type="scientific">Acinetobacter apis</name>
    <dbReference type="NCBI Taxonomy" id="1229165"/>
    <lineage>
        <taxon>Bacteria</taxon>
        <taxon>Pseudomonadati</taxon>
        <taxon>Pseudomonadota</taxon>
        <taxon>Gammaproteobacteria</taxon>
        <taxon>Moraxellales</taxon>
        <taxon>Moraxellaceae</taxon>
        <taxon>Acinetobacter</taxon>
    </lineage>
</organism>
<proteinExistence type="predicted"/>
<reference evidence="2" key="1">
    <citation type="submission" date="2017-06" db="EMBL/GenBank/DDBJ databases">
        <authorList>
            <person name="Varghese N."/>
            <person name="Submissions S."/>
        </authorList>
    </citation>
    <scope>NUCLEOTIDE SEQUENCE [LARGE SCALE GENOMIC DNA]</scope>
    <source>
        <strain evidence="2">ANC 5114</strain>
    </source>
</reference>
<evidence type="ECO:0000313" key="1">
    <source>
        <dbReference type="EMBL" id="SNQ29635.1"/>
    </source>
</evidence>
<dbReference type="EMBL" id="FZLN01000002">
    <property type="protein sequence ID" value="SNQ29635.1"/>
    <property type="molecule type" value="Genomic_DNA"/>
</dbReference>